<accession>A0A937ACY6</accession>
<dbReference type="GO" id="GO:0004062">
    <property type="term" value="F:aryl sulfotransferase activity"/>
    <property type="evidence" value="ECO:0007669"/>
    <property type="project" value="InterPro"/>
</dbReference>
<dbReference type="Proteomes" id="UP000642920">
    <property type="component" value="Unassembled WGS sequence"/>
</dbReference>
<comment type="caution">
    <text evidence="1">The sequence shown here is derived from an EMBL/GenBank/DDBJ whole genome shotgun (WGS) entry which is preliminary data.</text>
</comment>
<gene>
    <name evidence="1" type="ORF">JKP34_03920</name>
</gene>
<sequence>MRLSVFLFASIIIITSSCERLLPIPASLKIPERCNDFNAVNDFSFSYDDISSQTTISFNTAHTSDLSIFYQLEGKNYFLKSGKAKSKGSNNFDIEIPYLSTNSDYKLLIKDEAGNCLCKENYNISIPYKENKRQSGKVTSYLKSRSFKSFILTHDRNKSPKSFFLLNEYGHKVWNHEFEQGRSPKVFSLSKENHIIAMLGDSSSLLLPSDEIVEIDFNNGVEQRLKYGEHFKKYLHHDIKKVNGNYHAITYDTAIVDLSSIGGSANQEVIGDGIIVLSENGELLWEWSVFDVRSPLTDPAILKRTHDWLHMNSLTIDADGNYYLSFRNTSEIWKVDGSTGDLLYSYTDDVLSGQHSMELINQEQLILFNNSLETNQSSALIYKISQGQISNLMYQTPLDQSYFSYVMGSAYLNDNNLLFCSTSSSSILLTDFNGNIEWKYEDGFFPFRAYSFKPKEFNFTRYYE</sequence>
<dbReference type="PANTHER" id="PTHR35340">
    <property type="entry name" value="PQQ ENZYME REPEAT PROTEIN-RELATED"/>
    <property type="match status" value="1"/>
</dbReference>
<dbReference type="Pfam" id="PF05935">
    <property type="entry name" value="Arylsulfotrans"/>
    <property type="match status" value="1"/>
</dbReference>
<dbReference type="InterPro" id="IPR010262">
    <property type="entry name" value="Arylsulfotransferase_bact"/>
</dbReference>
<name>A0A937ACY6_9BACT</name>
<organism evidence="1 2">
    <name type="scientific">Marivirga atlantica</name>
    <dbReference type="NCBI Taxonomy" id="1548457"/>
    <lineage>
        <taxon>Bacteria</taxon>
        <taxon>Pseudomonadati</taxon>
        <taxon>Bacteroidota</taxon>
        <taxon>Cytophagia</taxon>
        <taxon>Cytophagales</taxon>
        <taxon>Marivirgaceae</taxon>
        <taxon>Marivirga</taxon>
    </lineage>
</organism>
<dbReference type="SUPFAM" id="SSF63829">
    <property type="entry name" value="Calcium-dependent phosphotriesterase"/>
    <property type="match status" value="1"/>
</dbReference>
<dbReference type="AlphaFoldDB" id="A0A937ACY6"/>
<dbReference type="PROSITE" id="PS51257">
    <property type="entry name" value="PROKAR_LIPOPROTEIN"/>
    <property type="match status" value="1"/>
</dbReference>
<protein>
    <submittedName>
        <fullName evidence="1">Aryl-sulfate sulfotransferase</fullName>
    </submittedName>
</protein>
<dbReference type="EMBL" id="JAERQG010000001">
    <property type="protein sequence ID" value="MBL0764386.1"/>
    <property type="molecule type" value="Genomic_DNA"/>
</dbReference>
<reference evidence="1" key="1">
    <citation type="submission" date="2021-01" db="EMBL/GenBank/DDBJ databases">
        <title>Marivirga sp. nov., isolated from intertidal surface sediments.</title>
        <authorList>
            <person name="Zhang M."/>
        </authorList>
    </citation>
    <scope>NUCLEOTIDE SEQUENCE</scope>
    <source>
        <strain evidence="1">SM1354</strain>
    </source>
</reference>
<proteinExistence type="predicted"/>
<evidence type="ECO:0000313" key="2">
    <source>
        <dbReference type="Proteomes" id="UP000642920"/>
    </source>
</evidence>
<dbReference type="PANTHER" id="PTHR35340:SF5">
    <property type="entry name" value="ASST-DOMAIN-CONTAINING PROTEIN"/>
    <property type="match status" value="1"/>
</dbReference>
<dbReference type="RefSeq" id="WP_201917905.1">
    <property type="nucleotide sequence ID" value="NZ_JAERQG010000001.1"/>
</dbReference>
<dbReference type="InterPro" id="IPR053143">
    <property type="entry name" value="Arylsulfate_ST"/>
</dbReference>
<keyword evidence="2" id="KW-1185">Reference proteome</keyword>
<evidence type="ECO:0000313" key="1">
    <source>
        <dbReference type="EMBL" id="MBL0764386.1"/>
    </source>
</evidence>